<protein>
    <recommendedName>
        <fullName evidence="2">FAD assembly factor SdhE</fullName>
    </recommendedName>
</protein>
<dbReference type="Proteomes" id="UP000594459">
    <property type="component" value="Chromosome"/>
</dbReference>
<dbReference type="InterPro" id="IPR036714">
    <property type="entry name" value="SDH_sf"/>
</dbReference>
<gene>
    <name evidence="4" type="ORF">IRL76_04505</name>
</gene>
<evidence type="ECO:0000256" key="2">
    <source>
        <dbReference type="ARBA" id="ARBA00019418"/>
    </source>
</evidence>
<dbReference type="Gene3D" id="1.10.150.250">
    <property type="entry name" value="Flavinator of succinate dehydrogenase"/>
    <property type="match status" value="1"/>
</dbReference>
<reference evidence="4 5" key="1">
    <citation type="submission" date="2020-11" db="EMBL/GenBank/DDBJ databases">
        <title>The genome sequence of Erythrobacter sp. 6D36.</title>
        <authorList>
            <person name="Liu Y."/>
        </authorList>
    </citation>
    <scope>NUCLEOTIDE SEQUENCE [LARGE SCALE GENOMIC DNA]</scope>
    <source>
        <strain evidence="4 5">6D36</strain>
    </source>
</reference>
<sequence>MGQRANRRERQAFSLADHLTFEGRKQRARFRAWHRGTREADYMIGGFFDRYHVGWGEDDLRWFEALLEEDDVDVMAWALKTQPVPLRFAGPLIEAMQLLDYVDIPR</sequence>
<keyword evidence="5" id="KW-1185">Reference proteome</keyword>
<dbReference type="InterPro" id="IPR005631">
    <property type="entry name" value="SDH"/>
</dbReference>
<dbReference type="KEGG" id="qso:IRL76_04505"/>
<proteinExistence type="inferred from homology"/>
<dbReference type="AlphaFoldDB" id="A0A7S8IT87"/>
<evidence type="ECO:0000313" key="5">
    <source>
        <dbReference type="Proteomes" id="UP000594459"/>
    </source>
</evidence>
<accession>A0A7S8IT87</accession>
<organism evidence="4 5">
    <name type="scientific">Qipengyuania soli</name>
    <dbReference type="NCBI Taxonomy" id="2782568"/>
    <lineage>
        <taxon>Bacteria</taxon>
        <taxon>Pseudomonadati</taxon>
        <taxon>Pseudomonadota</taxon>
        <taxon>Alphaproteobacteria</taxon>
        <taxon>Sphingomonadales</taxon>
        <taxon>Erythrobacteraceae</taxon>
        <taxon>Qipengyuania</taxon>
    </lineage>
</organism>
<evidence type="ECO:0000256" key="3">
    <source>
        <dbReference type="ARBA" id="ARBA00023186"/>
    </source>
</evidence>
<keyword evidence="3" id="KW-0143">Chaperone</keyword>
<evidence type="ECO:0000256" key="1">
    <source>
        <dbReference type="ARBA" id="ARBA00008571"/>
    </source>
</evidence>
<name>A0A7S8IT87_9SPHN</name>
<comment type="similarity">
    <text evidence="1">Belongs to the SdhE FAD assembly factor family.</text>
</comment>
<evidence type="ECO:0000313" key="4">
    <source>
        <dbReference type="EMBL" id="QPC99813.1"/>
    </source>
</evidence>
<dbReference type="EMBL" id="CP064654">
    <property type="protein sequence ID" value="QPC99813.1"/>
    <property type="molecule type" value="Genomic_DNA"/>
</dbReference>
<dbReference type="SUPFAM" id="SSF109910">
    <property type="entry name" value="YgfY-like"/>
    <property type="match status" value="1"/>
</dbReference>
<dbReference type="Pfam" id="PF03937">
    <property type="entry name" value="Sdh5"/>
    <property type="match status" value="1"/>
</dbReference>